<dbReference type="Gramene" id="PVH34956">
    <property type="protein sequence ID" value="PVH34956"/>
    <property type="gene ID" value="PAHAL_7G075500"/>
</dbReference>
<gene>
    <name evidence="1" type="ORF">PAHAL_7G075500</name>
</gene>
<dbReference type="EMBL" id="CM008052">
    <property type="protein sequence ID" value="PVH34956.1"/>
    <property type="molecule type" value="Genomic_DNA"/>
</dbReference>
<protein>
    <submittedName>
        <fullName evidence="1">Uncharacterized protein</fullName>
    </submittedName>
</protein>
<dbReference type="Proteomes" id="UP000243499">
    <property type="component" value="Chromosome 7"/>
</dbReference>
<organism evidence="1">
    <name type="scientific">Panicum hallii</name>
    <dbReference type="NCBI Taxonomy" id="206008"/>
    <lineage>
        <taxon>Eukaryota</taxon>
        <taxon>Viridiplantae</taxon>
        <taxon>Streptophyta</taxon>
        <taxon>Embryophyta</taxon>
        <taxon>Tracheophyta</taxon>
        <taxon>Spermatophyta</taxon>
        <taxon>Magnoliopsida</taxon>
        <taxon>Liliopsida</taxon>
        <taxon>Poales</taxon>
        <taxon>Poaceae</taxon>
        <taxon>PACMAD clade</taxon>
        <taxon>Panicoideae</taxon>
        <taxon>Panicodae</taxon>
        <taxon>Paniceae</taxon>
        <taxon>Panicinae</taxon>
        <taxon>Panicum</taxon>
        <taxon>Panicum sect. Panicum</taxon>
    </lineage>
</organism>
<name>A0A2T8IB87_9POAL</name>
<dbReference type="AlphaFoldDB" id="A0A2T8IB87"/>
<accession>A0A2T8IB87</accession>
<proteinExistence type="predicted"/>
<sequence>MLLNHSGATYPRVPRIPVFVCVWFVRRSLAKPKSEIFAVKLPSRRMFWGFMSQWIICVLHSSCKYSSPLATPRAI</sequence>
<reference evidence="1" key="1">
    <citation type="submission" date="2018-04" db="EMBL/GenBank/DDBJ databases">
        <title>WGS assembly of Panicum hallii.</title>
        <authorList>
            <person name="Lovell J."/>
            <person name="Jenkins J."/>
            <person name="Lowry D."/>
            <person name="Mamidi S."/>
            <person name="Sreedasyam A."/>
            <person name="Weng X."/>
            <person name="Barry K."/>
            <person name="Bonette J."/>
            <person name="Campitelli B."/>
            <person name="Daum C."/>
            <person name="Gordon S."/>
            <person name="Gould B."/>
            <person name="Lipzen A."/>
            <person name="Macqueen A."/>
            <person name="Palacio-Mejia J."/>
            <person name="Plott C."/>
            <person name="Shakirov E."/>
            <person name="Shu S."/>
            <person name="Yoshinaga Y."/>
            <person name="Zane M."/>
            <person name="Rokhsar D."/>
            <person name="Grimwood J."/>
            <person name="Schmutz J."/>
            <person name="Juenger T."/>
        </authorList>
    </citation>
    <scope>NUCLEOTIDE SEQUENCE [LARGE SCALE GENOMIC DNA]</scope>
    <source>
        <strain evidence="1">FIL2</strain>
    </source>
</reference>
<evidence type="ECO:0000313" key="1">
    <source>
        <dbReference type="EMBL" id="PVH34956.1"/>
    </source>
</evidence>